<reference evidence="5 6" key="1">
    <citation type="journal article" date="2011" name="BMC Genomics">
        <title>Genomic insights into an obligate epibiotic bacterial predator: Micavibrio aeruginosavorus ARL-13.</title>
        <authorList>
            <person name="Wang Z."/>
            <person name="Kadouri D."/>
            <person name="Wu M."/>
        </authorList>
    </citation>
    <scope>NUCLEOTIDE SEQUENCE [LARGE SCALE GENOMIC DNA]</scope>
    <source>
        <strain evidence="5 6">ARL-13</strain>
    </source>
</reference>
<keyword evidence="6" id="KW-1185">Reference proteome</keyword>
<dbReference type="GO" id="GO:0003677">
    <property type="term" value="F:DNA binding"/>
    <property type="evidence" value="ECO:0007669"/>
    <property type="project" value="UniProtKB-KW"/>
</dbReference>
<gene>
    <name evidence="5" type="ordered locus">MICA_2190</name>
</gene>
<dbReference type="InterPro" id="IPR001845">
    <property type="entry name" value="HTH_ArsR_DNA-bd_dom"/>
</dbReference>
<dbReference type="EMBL" id="CP002382">
    <property type="protein sequence ID" value="AEP10495.1"/>
    <property type="molecule type" value="Genomic_DNA"/>
</dbReference>
<evidence type="ECO:0000313" key="5">
    <source>
        <dbReference type="EMBL" id="AEP10495.1"/>
    </source>
</evidence>
<evidence type="ECO:0000259" key="4">
    <source>
        <dbReference type="PROSITE" id="PS50987"/>
    </source>
</evidence>
<evidence type="ECO:0000256" key="3">
    <source>
        <dbReference type="ARBA" id="ARBA00023163"/>
    </source>
</evidence>
<dbReference type="PANTHER" id="PTHR43132:SF2">
    <property type="entry name" value="ARSENICAL RESISTANCE OPERON REPRESSOR ARSR-RELATED"/>
    <property type="match status" value="1"/>
</dbReference>
<dbReference type="InterPro" id="IPR036388">
    <property type="entry name" value="WH-like_DNA-bd_sf"/>
</dbReference>
<sequence length="104" mass="11821">MHDMLAQADKAAAFLKGLSNGHRLMILCHLLDGEKNVSDLITLTGIPQTSMSQHLAKLKREGIVTYRREHRILYYTIAQHDVVQIMGILYEKFCTPQTKKKGVK</sequence>
<dbReference type="InterPro" id="IPR036390">
    <property type="entry name" value="WH_DNA-bd_sf"/>
</dbReference>
<dbReference type="OrthoDB" id="194599at2"/>
<dbReference type="SUPFAM" id="SSF46785">
    <property type="entry name" value="Winged helix' DNA-binding domain"/>
    <property type="match status" value="1"/>
</dbReference>
<organism evidence="5 6">
    <name type="scientific">Micavibrio aeruginosavorus (strain ARL-13)</name>
    <dbReference type="NCBI Taxonomy" id="856793"/>
    <lineage>
        <taxon>Bacteria</taxon>
        <taxon>Pseudomonadati</taxon>
        <taxon>Bdellovibrionota</taxon>
        <taxon>Bdellovibrionia</taxon>
        <taxon>Bdellovibrionales</taxon>
        <taxon>Pseudobdellovibrionaceae</taxon>
        <taxon>Micavibrio</taxon>
    </lineage>
</organism>
<dbReference type="Proteomes" id="UP000009286">
    <property type="component" value="Chromosome"/>
</dbReference>
<dbReference type="PRINTS" id="PR00778">
    <property type="entry name" value="HTHARSR"/>
</dbReference>
<dbReference type="InterPro" id="IPR051011">
    <property type="entry name" value="Metal_resp_trans_reg"/>
</dbReference>
<dbReference type="PANTHER" id="PTHR43132">
    <property type="entry name" value="ARSENICAL RESISTANCE OPERON REPRESSOR ARSR-RELATED"/>
    <property type="match status" value="1"/>
</dbReference>
<evidence type="ECO:0000256" key="1">
    <source>
        <dbReference type="ARBA" id="ARBA00023015"/>
    </source>
</evidence>
<dbReference type="RefSeq" id="WP_014103718.1">
    <property type="nucleotide sequence ID" value="NC_016026.1"/>
</dbReference>
<dbReference type="HOGENOM" id="CLU_097806_6_4_5"/>
<dbReference type="KEGG" id="mai:MICA_2190"/>
<evidence type="ECO:0000256" key="2">
    <source>
        <dbReference type="ARBA" id="ARBA00023125"/>
    </source>
</evidence>
<keyword evidence="1" id="KW-0805">Transcription regulation</keyword>
<feature type="domain" description="HTH arsR-type" evidence="4">
    <location>
        <begin position="5"/>
        <end position="97"/>
    </location>
</feature>
<keyword evidence="3" id="KW-0804">Transcription</keyword>
<dbReference type="GO" id="GO:0003700">
    <property type="term" value="F:DNA-binding transcription factor activity"/>
    <property type="evidence" value="ECO:0007669"/>
    <property type="project" value="InterPro"/>
</dbReference>
<dbReference type="Gene3D" id="1.10.10.10">
    <property type="entry name" value="Winged helix-like DNA-binding domain superfamily/Winged helix DNA-binding domain"/>
    <property type="match status" value="1"/>
</dbReference>
<evidence type="ECO:0000313" key="6">
    <source>
        <dbReference type="Proteomes" id="UP000009286"/>
    </source>
</evidence>
<dbReference type="CDD" id="cd00090">
    <property type="entry name" value="HTH_ARSR"/>
    <property type="match status" value="1"/>
</dbReference>
<keyword evidence="2" id="KW-0238">DNA-binding</keyword>
<dbReference type="SMART" id="SM00418">
    <property type="entry name" value="HTH_ARSR"/>
    <property type="match status" value="1"/>
</dbReference>
<dbReference type="AlphaFoldDB" id="G2KRY7"/>
<dbReference type="STRING" id="856793.MICA_2190"/>
<accession>G2KRY7</accession>
<dbReference type="PROSITE" id="PS50987">
    <property type="entry name" value="HTH_ARSR_2"/>
    <property type="match status" value="1"/>
</dbReference>
<dbReference type="Pfam" id="PF01022">
    <property type="entry name" value="HTH_5"/>
    <property type="match status" value="1"/>
</dbReference>
<name>G2KRY7_MICAA</name>
<dbReference type="InterPro" id="IPR011991">
    <property type="entry name" value="ArsR-like_HTH"/>
</dbReference>
<dbReference type="NCBIfam" id="NF033788">
    <property type="entry name" value="HTH_metalloreg"/>
    <property type="match status" value="1"/>
</dbReference>
<dbReference type="eggNOG" id="COG0640">
    <property type="taxonomic scope" value="Bacteria"/>
</dbReference>
<proteinExistence type="predicted"/>
<protein>
    <submittedName>
        <fullName evidence="5">Bacterial regulatory, arsR family protein</fullName>
    </submittedName>
</protein>